<dbReference type="PANTHER" id="PTHR42754:SF1">
    <property type="entry name" value="LIPOPROTEIN"/>
    <property type="match status" value="1"/>
</dbReference>
<sequence>MFQASKTYYTYIFFLIFVFNCSEENNSENSISTPTESVIITTLGGSKNESARSVTQTQDGGYAVLGYTQSTDGNVTSKTNNSFDYWLLKFNNQHKLQWQKNYGGTNDDRGNCIIETHDGGFAILGASKSNDLDVSNNNGFDDFWMIKTNSSGDIIWEKSFGFSGADTGTSLIQTNDNGFLITGVLDVSASNGQGNTKLSAKRHAGGDYWAIKLDANGNLQWSKYFGGTFTDTPYDITQTNTNDFILVGSSDSFDFDVKNNKGTYDFWVVKISENGDFIWEKSFGGSQIDEARAITQISDGNFIIVGDTRSNDIDITKNNGAADLWIIKINTNGQLLWEKTIGGNNFDAARAISKTADNGFLIAGNTRSSNNDVLKNNGQNDAWIVKLNSNGNLVWQQTVGGSNVDLAYSAIELTNGEVIAVGESSSSNFNITNQGFTDLLIFRLK</sequence>
<dbReference type="SUPFAM" id="SSF50998">
    <property type="entry name" value="Quinoprotein alcohol dehydrogenase-like"/>
    <property type="match status" value="1"/>
</dbReference>
<evidence type="ECO:0000313" key="1">
    <source>
        <dbReference type="EMBL" id="TXE13205.1"/>
    </source>
</evidence>
<comment type="caution">
    <text evidence="1">The sequence shown here is derived from an EMBL/GenBank/DDBJ whole genome shotgun (WGS) entry which is preliminary data.</text>
</comment>
<reference evidence="2" key="1">
    <citation type="submission" date="2019-08" db="EMBL/GenBank/DDBJ databases">
        <title>Seonamhaeicola sediminis sp. nov., isolated from marine sediment.</title>
        <authorList>
            <person name="Cao W.R."/>
        </authorList>
    </citation>
    <scope>NUCLEOTIDE SEQUENCE [LARGE SCALE GENOMIC DNA]</scope>
    <source>
        <strain evidence="2">Gy8</strain>
    </source>
</reference>
<organism evidence="1 2">
    <name type="scientific">Seonamhaeicola algicola</name>
    <dbReference type="NCBI Taxonomy" id="1719036"/>
    <lineage>
        <taxon>Bacteria</taxon>
        <taxon>Pseudomonadati</taxon>
        <taxon>Bacteroidota</taxon>
        <taxon>Flavobacteriia</taxon>
        <taxon>Flavobacteriales</taxon>
        <taxon>Flavobacteriaceae</taxon>
    </lineage>
</organism>
<gene>
    <name evidence="1" type="ORF">FUA26_05270</name>
</gene>
<dbReference type="AlphaFoldDB" id="A0A5C7B3R8"/>
<evidence type="ECO:0008006" key="3">
    <source>
        <dbReference type="Google" id="ProtNLM"/>
    </source>
</evidence>
<keyword evidence="2" id="KW-1185">Reference proteome</keyword>
<protein>
    <recommendedName>
        <fullName evidence="3">Bulb-type lectin domain-containing protein</fullName>
    </recommendedName>
</protein>
<proteinExistence type="predicted"/>
<evidence type="ECO:0000313" key="2">
    <source>
        <dbReference type="Proteomes" id="UP000321790"/>
    </source>
</evidence>
<dbReference type="Proteomes" id="UP000321790">
    <property type="component" value="Unassembled WGS sequence"/>
</dbReference>
<dbReference type="RefSeq" id="WP_147132530.1">
    <property type="nucleotide sequence ID" value="NZ_VOSC01000012.1"/>
</dbReference>
<dbReference type="PANTHER" id="PTHR42754">
    <property type="entry name" value="ENDOGLUCANASE"/>
    <property type="match status" value="1"/>
</dbReference>
<name>A0A5C7B3R8_9FLAO</name>
<dbReference type="OrthoDB" id="9811934at2"/>
<accession>A0A5C7B3R8</accession>
<dbReference type="EMBL" id="VOSC01000012">
    <property type="protein sequence ID" value="TXE13205.1"/>
    <property type="molecule type" value="Genomic_DNA"/>
</dbReference>
<dbReference type="InterPro" id="IPR011047">
    <property type="entry name" value="Quinoprotein_ADH-like_sf"/>
</dbReference>